<name>A0A8S5V1F2_9CAUD</name>
<reference evidence="1" key="1">
    <citation type="journal article" date="2021" name="Proc. Natl. Acad. Sci. U.S.A.">
        <title>A Catalog of Tens of Thousands of Viruses from Human Metagenomes Reveals Hidden Associations with Chronic Diseases.</title>
        <authorList>
            <person name="Tisza M.J."/>
            <person name="Buck C.B."/>
        </authorList>
    </citation>
    <scope>NUCLEOTIDE SEQUENCE</scope>
    <source>
        <strain evidence="1">CtJ2i1</strain>
    </source>
</reference>
<organism evidence="1">
    <name type="scientific">Myoviridae sp. ctJ2i1</name>
    <dbReference type="NCBI Taxonomy" id="2825079"/>
    <lineage>
        <taxon>Viruses</taxon>
        <taxon>Duplodnaviria</taxon>
        <taxon>Heunggongvirae</taxon>
        <taxon>Uroviricota</taxon>
        <taxon>Caudoviricetes</taxon>
    </lineage>
</organism>
<evidence type="ECO:0000313" key="1">
    <source>
        <dbReference type="EMBL" id="DAG00578.1"/>
    </source>
</evidence>
<proteinExistence type="predicted"/>
<sequence>MAYSNKIEQAAVILFEERDDRNKLSLRIRDLCNMDWSTETFTSFSAMCAIEMAKKHHWAKEWSNMNSLHMARIWCLLNADGDSLRERIDNAGFTGQKINEMIIEGGGTLRKQKFDQAIRYSECFTDAEIKLLEAINNKTKNKRLASMREKITPEHRELATKHRLESAKYNKRKKAASKILKETAKNVKEAKKPAPQYVTYKCIVIDSKKSKFDNIVNAIKLILSGNFKEVKEEVRERN</sequence>
<dbReference type="EMBL" id="BK016182">
    <property type="protein sequence ID" value="DAG00578.1"/>
    <property type="molecule type" value="Genomic_DNA"/>
</dbReference>
<protein>
    <submittedName>
        <fullName evidence="1">Uncharacterized protein</fullName>
    </submittedName>
</protein>
<accession>A0A8S5V1F2</accession>